<name>A0A318SZ21_9RHOB</name>
<proteinExistence type="predicted"/>
<evidence type="ECO:0000256" key="1">
    <source>
        <dbReference type="SAM" id="Coils"/>
    </source>
</evidence>
<dbReference type="SUPFAM" id="SSF102829">
    <property type="entry name" value="Cell division protein ZapA-like"/>
    <property type="match status" value="1"/>
</dbReference>
<organism evidence="2 3">
    <name type="scientific">Pseudoroseicyclus aestuarii</name>
    <dbReference type="NCBI Taxonomy" id="1795041"/>
    <lineage>
        <taxon>Bacteria</taxon>
        <taxon>Pseudomonadati</taxon>
        <taxon>Pseudomonadota</taxon>
        <taxon>Alphaproteobacteria</taxon>
        <taxon>Rhodobacterales</taxon>
        <taxon>Paracoccaceae</taxon>
        <taxon>Pseudoroseicyclus</taxon>
    </lineage>
</organism>
<sequence length="202" mass="21226">MPQVEITIGGRSFEVACQEGEEPFLQAAAQVLDQEASALSAHVGRMPESKMLLMTGLMLADRMAGTDDRLKEAEQRAQAAEAGLGQAQAQIDAAEAAAQQAVQQAERAAYDAVEQARQEAEARIEAAQAEAATQVEAALADSAARLEAAEGEARRARAELESRANEIGLPDDAVAIPEAALEHLQALVLEAEALAERAQGAE</sequence>
<keyword evidence="2" id="KW-0132">Cell division</keyword>
<dbReference type="Gene3D" id="3.30.160.880">
    <property type="entry name" value="Cell division protein ZapA protomer, N-terminal domain"/>
    <property type="match status" value="1"/>
</dbReference>
<dbReference type="InterPro" id="IPR036192">
    <property type="entry name" value="Cell_div_ZapA-like_sf"/>
</dbReference>
<keyword evidence="3" id="KW-1185">Reference proteome</keyword>
<dbReference type="OrthoDB" id="9797575at2"/>
<dbReference type="RefSeq" id="WP_110815472.1">
    <property type="nucleotide sequence ID" value="NZ_QJTE01000007.1"/>
</dbReference>
<dbReference type="Proteomes" id="UP000248311">
    <property type="component" value="Unassembled WGS sequence"/>
</dbReference>
<reference evidence="2 3" key="1">
    <citation type="submission" date="2018-06" db="EMBL/GenBank/DDBJ databases">
        <title>Genomic Encyclopedia of Type Strains, Phase III (KMG-III): the genomes of soil and plant-associated and newly described type strains.</title>
        <authorList>
            <person name="Whitman W."/>
        </authorList>
    </citation>
    <scope>NUCLEOTIDE SEQUENCE [LARGE SCALE GENOMIC DNA]</scope>
    <source>
        <strain evidence="2 3">CECT 9025</strain>
    </source>
</reference>
<feature type="coiled-coil region" evidence="1">
    <location>
        <begin position="63"/>
        <end position="201"/>
    </location>
</feature>
<evidence type="ECO:0000313" key="3">
    <source>
        <dbReference type="Proteomes" id="UP000248311"/>
    </source>
</evidence>
<dbReference type="AlphaFoldDB" id="A0A318SZ21"/>
<dbReference type="EMBL" id="QJTE01000007">
    <property type="protein sequence ID" value="PYE81244.1"/>
    <property type="molecule type" value="Genomic_DNA"/>
</dbReference>
<dbReference type="InterPro" id="IPR007838">
    <property type="entry name" value="Cell_div_ZapA-like"/>
</dbReference>
<protein>
    <submittedName>
        <fullName evidence="2">Cell division protein ZapA</fullName>
    </submittedName>
</protein>
<accession>A0A318SZ21</accession>
<comment type="caution">
    <text evidence="2">The sequence shown here is derived from an EMBL/GenBank/DDBJ whole genome shotgun (WGS) entry which is preliminary data.</text>
</comment>
<dbReference type="Pfam" id="PF05164">
    <property type="entry name" value="ZapA"/>
    <property type="match status" value="1"/>
</dbReference>
<keyword evidence="1" id="KW-0175">Coiled coil</keyword>
<gene>
    <name evidence="2" type="ORF">DFP88_10734</name>
</gene>
<dbReference type="GO" id="GO:0051301">
    <property type="term" value="P:cell division"/>
    <property type="evidence" value="ECO:0007669"/>
    <property type="project" value="UniProtKB-KW"/>
</dbReference>
<evidence type="ECO:0000313" key="2">
    <source>
        <dbReference type="EMBL" id="PYE81244.1"/>
    </source>
</evidence>
<keyword evidence="2" id="KW-0131">Cell cycle</keyword>
<dbReference type="InterPro" id="IPR042233">
    <property type="entry name" value="Cell_div_ZapA_N"/>
</dbReference>